<dbReference type="Gene3D" id="2.40.160.20">
    <property type="match status" value="1"/>
</dbReference>
<name>A0ABU8NQQ5_9SPHI</name>
<gene>
    <name evidence="2" type="ORF">WAE58_17645</name>
</gene>
<organism evidence="2 3">
    <name type="scientific">Pedobacter panaciterrae</name>
    <dbReference type="NCBI Taxonomy" id="363849"/>
    <lineage>
        <taxon>Bacteria</taxon>
        <taxon>Pseudomonadati</taxon>
        <taxon>Bacteroidota</taxon>
        <taxon>Sphingobacteriia</taxon>
        <taxon>Sphingobacteriales</taxon>
        <taxon>Sphingobacteriaceae</taxon>
        <taxon>Pedobacter</taxon>
    </lineage>
</organism>
<dbReference type="EMBL" id="JBBEUB010000006">
    <property type="protein sequence ID" value="MEJ2904269.1"/>
    <property type="molecule type" value="Genomic_DNA"/>
</dbReference>
<protein>
    <submittedName>
        <fullName evidence="2">Outer membrane beta-barrel protein</fullName>
    </submittedName>
</protein>
<accession>A0ABU8NQQ5</accession>
<sequence>MKITRKLTLAIALTVLGASSASAQTYKKGDKLVNAGLGIGGGFGIPIGVSYEHGFTDRISGGGYLGYAGKNESFGDSGKWKYTYVLAAARVSYHFRIKDEKFDPYLGAILGYNIASVKWQGEEAAPASASAGEVIFGGHLGARYWLAEKIGIFGELGYGVGLLNLGVAFKL</sequence>
<feature type="signal peptide" evidence="1">
    <location>
        <begin position="1"/>
        <end position="23"/>
    </location>
</feature>
<keyword evidence="1" id="KW-0732">Signal</keyword>
<dbReference type="RefSeq" id="WP_172661416.1">
    <property type="nucleotide sequence ID" value="NZ_JABMKW010000017.1"/>
</dbReference>
<dbReference type="Proteomes" id="UP001378956">
    <property type="component" value="Unassembled WGS sequence"/>
</dbReference>
<comment type="caution">
    <text evidence="2">The sequence shown here is derived from an EMBL/GenBank/DDBJ whole genome shotgun (WGS) entry which is preliminary data.</text>
</comment>
<dbReference type="InterPro" id="IPR011250">
    <property type="entry name" value="OMP/PagP_B-barrel"/>
</dbReference>
<keyword evidence="3" id="KW-1185">Reference proteome</keyword>
<dbReference type="SUPFAM" id="SSF56925">
    <property type="entry name" value="OMPA-like"/>
    <property type="match status" value="1"/>
</dbReference>
<feature type="chain" id="PRO_5045098327" evidence="1">
    <location>
        <begin position="24"/>
        <end position="171"/>
    </location>
</feature>
<proteinExistence type="predicted"/>
<evidence type="ECO:0000313" key="2">
    <source>
        <dbReference type="EMBL" id="MEJ2904269.1"/>
    </source>
</evidence>
<evidence type="ECO:0000256" key="1">
    <source>
        <dbReference type="SAM" id="SignalP"/>
    </source>
</evidence>
<evidence type="ECO:0000313" key="3">
    <source>
        <dbReference type="Proteomes" id="UP001378956"/>
    </source>
</evidence>
<reference evidence="2 3" key="1">
    <citation type="submission" date="2024-03" db="EMBL/GenBank/DDBJ databases">
        <title>Sequence of Lycoming College Course Isolates.</title>
        <authorList>
            <person name="Plotts O."/>
            <person name="Newman J."/>
        </authorList>
    </citation>
    <scope>NUCLEOTIDE SEQUENCE [LARGE SCALE GENOMIC DNA]</scope>
    <source>
        <strain evidence="2 3">CJB-3</strain>
    </source>
</reference>